<evidence type="ECO:0000313" key="3">
    <source>
        <dbReference type="EMBL" id="PIC32472.1"/>
    </source>
</evidence>
<keyword evidence="4" id="KW-1185">Reference proteome</keyword>
<protein>
    <recommendedName>
        <fullName evidence="2">C2H2-type domain-containing protein</fullName>
    </recommendedName>
</protein>
<feature type="domain" description="C2H2-type" evidence="2">
    <location>
        <begin position="57"/>
        <end position="78"/>
    </location>
</feature>
<dbReference type="SMART" id="SM00355">
    <property type="entry name" value="ZnF_C2H2"/>
    <property type="match status" value="2"/>
</dbReference>
<feature type="compositionally biased region" description="Basic and acidic residues" evidence="1">
    <location>
        <begin position="101"/>
        <end position="119"/>
    </location>
</feature>
<reference evidence="4" key="1">
    <citation type="submission" date="2017-10" db="EMBL/GenBank/DDBJ databases">
        <title>Rapid genome shrinkage in a self-fertile nematode reveals novel sperm competition proteins.</title>
        <authorList>
            <person name="Yin D."/>
            <person name="Schwarz E.M."/>
            <person name="Thomas C.G."/>
            <person name="Felde R.L."/>
            <person name="Korf I.F."/>
            <person name="Cutter A.D."/>
            <person name="Schartner C.M."/>
            <person name="Ralston E.J."/>
            <person name="Meyer B.J."/>
            <person name="Haag E.S."/>
        </authorList>
    </citation>
    <scope>NUCLEOTIDE SEQUENCE [LARGE SCALE GENOMIC DNA]</scope>
    <source>
        <strain evidence="4">JU1422</strain>
    </source>
</reference>
<accession>A0A2G5TYV2</accession>
<sequence length="119" mass="13215">MRLSEVKLNCPKCSHRTDASNMRKHIKAMHDEEAMETFNSALLSKRAELKGKELKVCDLCGYKCTSLSGMKSHRRVKHGNAERAVDVVDPANISVFGGDVESDRRTGEGTSEPPRKVVD</sequence>
<evidence type="ECO:0000313" key="4">
    <source>
        <dbReference type="Proteomes" id="UP000230233"/>
    </source>
</evidence>
<name>A0A2G5TYV2_9PELO</name>
<proteinExistence type="predicted"/>
<evidence type="ECO:0000259" key="2">
    <source>
        <dbReference type="PROSITE" id="PS00028"/>
    </source>
</evidence>
<dbReference type="AlphaFoldDB" id="A0A2G5TYV2"/>
<dbReference type="InterPro" id="IPR013087">
    <property type="entry name" value="Znf_C2H2_type"/>
</dbReference>
<feature type="region of interest" description="Disordered" evidence="1">
    <location>
        <begin position="96"/>
        <end position="119"/>
    </location>
</feature>
<dbReference type="Gene3D" id="3.30.160.60">
    <property type="entry name" value="Classic Zinc Finger"/>
    <property type="match status" value="1"/>
</dbReference>
<comment type="caution">
    <text evidence="3">The sequence shown here is derived from an EMBL/GenBank/DDBJ whole genome shotgun (WGS) entry which is preliminary data.</text>
</comment>
<dbReference type="OrthoDB" id="6515316at2759"/>
<organism evidence="3 4">
    <name type="scientific">Caenorhabditis nigoni</name>
    <dbReference type="NCBI Taxonomy" id="1611254"/>
    <lineage>
        <taxon>Eukaryota</taxon>
        <taxon>Metazoa</taxon>
        <taxon>Ecdysozoa</taxon>
        <taxon>Nematoda</taxon>
        <taxon>Chromadorea</taxon>
        <taxon>Rhabditida</taxon>
        <taxon>Rhabditina</taxon>
        <taxon>Rhabditomorpha</taxon>
        <taxon>Rhabditoidea</taxon>
        <taxon>Rhabditidae</taxon>
        <taxon>Peloderinae</taxon>
        <taxon>Caenorhabditis</taxon>
    </lineage>
</organism>
<evidence type="ECO:0000256" key="1">
    <source>
        <dbReference type="SAM" id="MobiDB-lite"/>
    </source>
</evidence>
<dbReference type="EMBL" id="PDUG01000004">
    <property type="protein sequence ID" value="PIC32472.1"/>
    <property type="molecule type" value="Genomic_DNA"/>
</dbReference>
<dbReference type="Proteomes" id="UP000230233">
    <property type="component" value="Chromosome IV"/>
</dbReference>
<gene>
    <name evidence="3" type="primary">Cnig_chr_IV.g12788</name>
    <name evidence="3" type="ORF">B9Z55_012788</name>
</gene>
<dbReference type="PROSITE" id="PS00028">
    <property type="entry name" value="ZINC_FINGER_C2H2_1"/>
    <property type="match status" value="1"/>
</dbReference>